<evidence type="ECO:0000313" key="3">
    <source>
        <dbReference type="Proteomes" id="UP001501759"/>
    </source>
</evidence>
<dbReference type="Gene3D" id="1.20.1290.10">
    <property type="entry name" value="AhpD-like"/>
    <property type="match status" value="1"/>
</dbReference>
<dbReference type="PANTHER" id="PTHR35446">
    <property type="entry name" value="SI:CH211-175M2.5"/>
    <property type="match status" value="1"/>
</dbReference>
<dbReference type="PANTHER" id="PTHR35446:SF3">
    <property type="entry name" value="CMD DOMAIN-CONTAINING PROTEIN"/>
    <property type="match status" value="1"/>
</dbReference>
<evidence type="ECO:0000313" key="2">
    <source>
        <dbReference type="EMBL" id="GAA5031657.1"/>
    </source>
</evidence>
<protein>
    <recommendedName>
        <fullName evidence="1">Carboxymuconolactone decarboxylase-like domain-containing protein</fullName>
    </recommendedName>
</protein>
<dbReference type="InterPro" id="IPR003779">
    <property type="entry name" value="CMD-like"/>
</dbReference>
<organism evidence="2 3">
    <name type="scientific">Streptomyces siamensis</name>
    <dbReference type="NCBI Taxonomy" id="1274986"/>
    <lineage>
        <taxon>Bacteria</taxon>
        <taxon>Bacillati</taxon>
        <taxon>Actinomycetota</taxon>
        <taxon>Actinomycetes</taxon>
        <taxon>Kitasatosporales</taxon>
        <taxon>Streptomycetaceae</taxon>
        <taxon>Streptomyces</taxon>
    </lineage>
</organism>
<comment type="caution">
    <text evidence="2">The sequence shown here is derived from an EMBL/GenBank/DDBJ whole genome shotgun (WGS) entry which is preliminary data.</text>
</comment>
<evidence type="ECO:0000259" key="1">
    <source>
        <dbReference type="Pfam" id="PF02627"/>
    </source>
</evidence>
<dbReference type="SUPFAM" id="SSF69118">
    <property type="entry name" value="AhpD-like"/>
    <property type="match status" value="1"/>
</dbReference>
<keyword evidence="3" id="KW-1185">Reference proteome</keyword>
<dbReference type="NCBIfam" id="TIGR00778">
    <property type="entry name" value="ahpD_dom"/>
    <property type="match status" value="1"/>
</dbReference>
<dbReference type="InterPro" id="IPR004675">
    <property type="entry name" value="AhpD_core"/>
</dbReference>
<name>A0ABP9JIR1_9ACTN</name>
<gene>
    <name evidence="2" type="ORF">GCM10023335_73260</name>
</gene>
<accession>A0ABP9JIR1</accession>
<dbReference type="InterPro" id="IPR029032">
    <property type="entry name" value="AhpD-like"/>
</dbReference>
<dbReference type="Pfam" id="PF02627">
    <property type="entry name" value="CMD"/>
    <property type="match status" value="1"/>
</dbReference>
<reference evidence="3" key="1">
    <citation type="journal article" date="2019" name="Int. J. Syst. Evol. Microbiol.">
        <title>The Global Catalogue of Microorganisms (GCM) 10K type strain sequencing project: providing services to taxonomists for standard genome sequencing and annotation.</title>
        <authorList>
            <consortium name="The Broad Institute Genomics Platform"/>
            <consortium name="The Broad Institute Genome Sequencing Center for Infectious Disease"/>
            <person name="Wu L."/>
            <person name="Ma J."/>
        </authorList>
    </citation>
    <scope>NUCLEOTIDE SEQUENCE [LARGE SCALE GENOMIC DNA]</scope>
    <source>
        <strain evidence="3">JCM 18409</strain>
    </source>
</reference>
<feature type="domain" description="Carboxymuconolactone decarboxylase-like" evidence="1">
    <location>
        <begin position="128"/>
        <end position="184"/>
    </location>
</feature>
<sequence>MKFSGLYSPFYVVSEVVRKSWNSAPTESPVSMQATRARPKDARAEVAAGAGRACGGTPKHCEPGLGSTTVHTPIGGRFAVSRLNVPAPEDVPAGAQQILGNVGAQLGFVPNMFKTLASNPAVLEVVATLQGTLSRVLDARTRHSIALAVSQANGCDYCLAMHTHVATEFGGMSGDDIELCRAGNSVDPKRAAAARFAQQVVESRGQVGDADLADVRDAGYTDPQILAIVAVTVQFLLTNFINNVNQTDLDIPAVDSVGTTVPQ</sequence>
<dbReference type="EMBL" id="BAABKB010000036">
    <property type="protein sequence ID" value="GAA5031657.1"/>
    <property type="molecule type" value="Genomic_DNA"/>
</dbReference>
<dbReference type="Proteomes" id="UP001501759">
    <property type="component" value="Unassembled WGS sequence"/>
</dbReference>
<proteinExistence type="predicted"/>